<keyword evidence="7" id="KW-1185">Reference proteome</keyword>
<dbReference type="GO" id="GO:0005634">
    <property type="term" value="C:nucleus"/>
    <property type="evidence" value="ECO:0007669"/>
    <property type="project" value="UniProtKB-SubCell"/>
</dbReference>
<evidence type="ECO:0000256" key="2">
    <source>
        <dbReference type="ARBA" id="ARBA00010314"/>
    </source>
</evidence>
<dbReference type="PANTHER" id="PTHR21277:SF5">
    <property type="entry name" value="TRANSCRIPTIONAL ADAPTER 1"/>
    <property type="match status" value="1"/>
</dbReference>
<dbReference type="GO" id="GO:0006357">
    <property type="term" value="P:regulation of transcription by RNA polymerase II"/>
    <property type="evidence" value="ECO:0007669"/>
    <property type="project" value="TreeGrafter"/>
</dbReference>
<keyword evidence="3" id="KW-0805">Transcription regulation</keyword>
<dbReference type="Proteomes" id="UP000245119">
    <property type="component" value="Linkage Group LG11"/>
</dbReference>
<comment type="caution">
    <text evidence="6">The sequence shown here is derived from an EMBL/GenBank/DDBJ whole genome shotgun (WGS) entry which is preliminary data.</text>
</comment>
<proteinExistence type="inferred from homology"/>
<gene>
    <name evidence="6" type="ORF">C0Q70_17512</name>
</gene>
<dbReference type="GO" id="GO:0003713">
    <property type="term" value="F:transcription coactivator activity"/>
    <property type="evidence" value="ECO:0007669"/>
    <property type="project" value="TreeGrafter"/>
</dbReference>
<dbReference type="GO" id="GO:0000124">
    <property type="term" value="C:SAGA complex"/>
    <property type="evidence" value="ECO:0007669"/>
    <property type="project" value="TreeGrafter"/>
</dbReference>
<dbReference type="OrthoDB" id="10264870at2759"/>
<sequence>MAAPIDLHGARKRLLEELGDQSTVYFQNLASWFKKKSTKEDFDVEARRLLKEDTVHLHNEFLLAIIAKCQSISSSTFLSKETALQSAANLPSTLQKIVKLKRKTPGGRANMQQRFQPANPMDFAPMISPKPVEEGTSSLGFVTRDLLLPDLALLHGRSLVCAWETGLQDVQENVAKLIVHALEIQLKRVLSAVMESRSGYKLREKRFQFAMGCETPNPYLRQASQVSDSSLNSEATTITSSGYHTPSLKPSVDAAEQIAIHELATVSRTTQQQRGPISLFDLLKALQTNQSMIPSHSVYAPTLERVIHQMWHPSAEEEVEEVGVTSHQQQPLKQPPVLLFA</sequence>
<comment type="subcellular location">
    <subcellularLocation>
        <location evidence="1">Nucleus</location>
    </subcellularLocation>
</comment>
<evidence type="ECO:0000313" key="7">
    <source>
        <dbReference type="Proteomes" id="UP000245119"/>
    </source>
</evidence>
<dbReference type="InterPro" id="IPR024738">
    <property type="entry name" value="Hfi1/Tada1"/>
</dbReference>
<dbReference type="Pfam" id="PF12767">
    <property type="entry name" value="SAGA-Tad1"/>
    <property type="match status" value="1"/>
</dbReference>
<reference evidence="6 7" key="1">
    <citation type="submission" date="2018-04" db="EMBL/GenBank/DDBJ databases">
        <title>The genome of golden apple snail Pomacea canaliculata provides insight into stress tolerance and invasive adaptation.</title>
        <authorList>
            <person name="Liu C."/>
            <person name="Liu B."/>
            <person name="Ren Y."/>
            <person name="Zhang Y."/>
            <person name="Wang H."/>
            <person name="Li S."/>
            <person name="Jiang F."/>
            <person name="Yin L."/>
            <person name="Zhang G."/>
            <person name="Qian W."/>
            <person name="Fan W."/>
        </authorList>
    </citation>
    <scope>NUCLEOTIDE SEQUENCE [LARGE SCALE GENOMIC DNA]</scope>
    <source>
        <strain evidence="6">SZHN2017</strain>
        <tissue evidence="6">Muscle</tissue>
    </source>
</reference>
<name>A0A2T7NKL9_POMCA</name>
<dbReference type="EMBL" id="PZQS01000011">
    <property type="protein sequence ID" value="PVD21712.1"/>
    <property type="molecule type" value="Genomic_DNA"/>
</dbReference>
<dbReference type="PANTHER" id="PTHR21277">
    <property type="entry name" value="TRANSCRIPTIONAL ADAPTER 1"/>
    <property type="match status" value="1"/>
</dbReference>
<dbReference type="AlphaFoldDB" id="A0A2T7NKL9"/>
<evidence type="ECO:0000256" key="1">
    <source>
        <dbReference type="ARBA" id="ARBA00004123"/>
    </source>
</evidence>
<evidence type="ECO:0000313" key="6">
    <source>
        <dbReference type="EMBL" id="PVD21712.1"/>
    </source>
</evidence>
<keyword evidence="4" id="KW-0804">Transcription</keyword>
<dbReference type="CDD" id="cd22934">
    <property type="entry name" value="HFD_TADA1"/>
    <property type="match status" value="1"/>
</dbReference>
<organism evidence="6 7">
    <name type="scientific">Pomacea canaliculata</name>
    <name type="common">Golden apple snail</name>
    <dbReference type="NCBI Taxonomy" id="400727"/>
    <lineage>
        <taxon>Eukaryota</taxon>
        <taxon>Metazoa</taxon>
        <taxon>Spiralia</taxon>
        <taxon>Lophotrochozoa</taxon>
        <taxon>Mollusca</taxon>
        <taxon>Gastropoda</taxon>
        <taxon>Caenogastropoda</taxon>
        <taxon>Architaenioglossa</taxon>
        <taxon>Ampullarioidea</taxon>
        <taxon>Ampullariidae</taxon>
        <taxon>Pomacea</taxon>
    </lineage>
</organism>
<dbReference type="OMA" id="NIMTEDQ"/>
<evidence type="ECO:0000256" key="5">
    <source>
        <dbReference type="ARBA" id="ARBA00023242"/>
    </source>
</evidence>
<evidence type="ECO:0000256" key="4">
    <source>
        <dbReference type="ARBA" id="ARBA00023163"/>
    </source>
</evidence>
<accession>A0A2T7NKL9</accession>
<comment type="similarity">
    <text evidence="2">Belongs to the TADA1 family.</text>
</comment>
<evidence type="ECO:0000256" key="3">
    <source>
        <dbReference type="ARBA" id="ARBA00023015"/>
    </source>
</evidence>
<protein>
    <submittedName>
        <fullName evidence="6">Uncharacterized protein</fullName>
    </submittedName>
</protein>
<dbReference type="STRING" id="400727.A0A2T7NKL9"/>
<keyword evidence="5" id="KW-0539">Nucleus</keyword>